<feature type="transmembrane region" description="Helical" evidence="1">
    <location>
        <begin position="75"/>
        <end position="96"/>
    </location>
</feature>
<gene>
    <name evidence="2" type="ORF">D9T17_10775</name>
</gene>
<name>A0A3N2RI35_LYSEN</name>
<organism evidence="2 3">
    <name type="scientific">Lysobacter enzymogenes</name>
    <dbReference type="NCBI Taxonomy" id="69"/>
    <lineage>
        <taxon>Bacteria</taxon>
        <taxon>Pseudomonadati</taxon>
        <taxon>Pseudomonadota</taxon>
        <taxon>Gammaproteobacteria</taxon>
        <taxon>Lysobacterales</taxon>
        <taxon>Lysobacteraceae</taxon>
        <taxon>Lysobacter</taxon>
    </lineage>
</organism>
<dbReference type="AlphaFoldDB" id="A0A3N2RI35"/>
<sequence>MNGWLRWPSTYLGMPMLAACAATALAYELPAGYAGGLLLLAAAALATMAADALVGPRLPQLDRIRTRQYAGTREAWVALAFCAVVGVFCMLDLLLFPIPLLDDPSAYARLDGTRIHVRHVSAWCWVLAPVGLLCVRNRGLRCAMVVAAVAFPVLVIDRNRIFAALFSIALVRLVRRAPTRALPWPAVALLALAGATLFSLLGIVRSGTLDGLALPLQPWFREAPAGLKWPVLYISAGPYNFASILDKGYRNADFLLNQVVPLRGSIATAGTGIPLDAANINVGTEFFPFLMALGPAGALAAFATLYGLLVWSVRRLAGASLFALLMFLRLAYTAAMAPFAPQAFTFMTAVFLAACLLMQVFAAWLPDRRACVGPFDTQEPSNR</sequence>
<keyword evidence="1" id="KW-0472">Membrane</keyword>
<keyword evidence="1" id="KW-1133">Transmembrane helix</keyword>
<accession>A0A3N2RI35</accession>
<evidence type="ECO:0000313" key="3">
    <source>
        <dbReference type="Proteomes" id="UP000275910"/>
    </source>
</evidence>
<feature type="transmembrane region" description="Helical" evidence="1">
    <location>
        <begin position="36"/>
        <end position="54"/>
    </location>
</feature>
<dbReference type="RefSeq" id="WP_123647417.1">
    <property type="nucleotide sequence ID" value="NZ_RCTY01000024.1"/>
</dbReference>
<evidence type="ECO:0000313" key="2">
    <source>
        <dbReference type="EMBL" id="ROU06996.1"/>
    </source>
</evidence>
<dbReference type="EMBL" id="RCTY01000024">
    <property type="protein sequence ID" value="ROU06996.1"/>
    <property type="molecule type" value="Genomic_DNA"/>
</dbReference>
<comment type="caution">
    <text evidence="2">The sequence shown here is derived from an EMBL/GenBank/DDBJ whole genome shotgun (WGS) entry which is preliminary data.</text>
</comment>
<keyword evidence="1" id="KW-0812">Transmembrane</keyword>
<feature type="transmembrane region" description="Helical" evidence="1">
    <location>
        <begin position="116"/>
        <end position="135"/>
    </location>
</feature>
<evidence type="ECO:0008006" key="4">
    <source>
        <dbReference type="Google" id="ProtNLM"/>
    </source>
</evidence>
<dbReference type="PROSITE" id="PS51257">
    <property type="entry name" value="PROKAR_LIPOPROTEIN"/>
    <property type="match status" value="1"/>
</dbReference>
<reference evidence="2 3" key="1">
    <citation type="submission" date="2018-10" db="EMBL/GenBank/DDBJ databases">
        <title>The genome of Lysobacter enzymogenes OH11.</title>
        <authorList>
            <person name="Liu F."/>
            <person name="Zhao Y."/>
            <person name="Qian G."/>
            <person name="Chen Y."/>
            <person name="Xu H."/>
        </authorList>
    </citation>
    <scope>NUCLEOTIDE SEQUENCE [LARGE SCALE GENOMIC DNA]</scope>
    <source>
        <strain evidence="2 3">OH11</strain>
    </source>
</reference>
<proteinExistence type="predicted"/>
<feature type="transmembrane region" description="Helical" evidence="1">
    <location>
        <begin position="343"/>
        <end position="365"/>
    </location>
</feature>
<dbReference type="Proteomes" id="UP000275910">
    <property type="component" value="Unassembled WGS sequence"/>
</dbReference>
<feature type="transmembrane region" description="Helical" evidence="1">
    <location>
        <begin position="316"/>
        <end position="337"/>
    </location>
</feature>
<feature type="transmembrane region" description="Helical" evidence="1">
    <location>
        <begin position="286"/>
        <end position="309"/>
    </location>
</feature>
<protein>
    <recommendedName>
        <fullName evidence="4">Oligosaccharide repeat unit polymerase</fullName>
    </recommendedName>
</protein>
<feature type="transmembrane region" description="Helical" evidence="1">
    <location>
        <begin position="182"/>
        <end position="204"/>
    </location>
</feature>
<evidence type="ECO:0000256" key="1">
    <source>
        <dbReference type="SAM" id="Phobius"/>
    </source>
</evidence>